<evidence type="ECO:0000256" key="1">
    <source>
        <dbReference type="SAM" id="MobiDB-lite"/>
    </source>
</evidence>
<organism evidence="2 3">
    <name type="scientific">Trifolium medium</name>
    <dbReference type="NCBI Taxonomy" id="97028"/>
    <lineage>
        <taxon>Eukaryota</taxon>
        <taxon>Viridiplantae</taxon>
        <taxon>Streptophyta</taxon>
        <taxon>Embryophyta</taxon>
        <taxon>Tracheophyta</taxon>
        <taxon>Spermatophyta</taxon>
        <taxon>Magnoliopsida</taxon>
        <taxon>eudicotyledons</taxon>
        <taxon>Gunneridae</taxon>
        <taxon>Pentapetalae</taxon>
        <taxon>rosids</taxon>
        <taxon>fabids</taxon>
        <taxon>Fabales</taxon>
        <taxon>Fabaceae</taxon>
        <taxon>Papilionoideae</taxon>
        <taxon>50 kb inversion clade</taxon>
        <taxon>NPAAA clade</taxon>
        <taxon>Hologalegina</taxon>
        <taxon>IRL clade</taxon>
        <taxon>Trifolieae</taxon>
        <taxon>Trifolium</taxon>
    </lineage>
</organism>
<sequence length="70" mass="7603">MVPGKGIGGEVRQGVSFKQSLAKVDPSTNNAANRRGGFKHPGTRRELTATQILEGTMEVAVVEENMKKYE</sequence>
<proteinExistence type="predicted"/>
<name>A0A392UGI7_9FABA</name>
<evidence type="ECO:0000313" key="3">
    <source>
        <dbReference type="Proteomes" id="UP000265520"/>
    </source>
</evidence>
<comment type="caution">
    <text evidence="2">The sequence shown here is derived from an EMBL/GenBank/DDBJ whole genome shotgun (WGS) entry which is preliminary data.</text>
</comment>
<protein>
    <submittedName>
        <fullName evidence="2">Uncharacterized protein</fullName>
    </submittedName>
</protein>
<evidence type="ECO:0000313" key="2">
    <source>
        <dbReference type="EMBL" id="MCI71546.1"/>
    </source>
</evidence>
<feature type="non-terminal residue" evidence="2">
    <location>
        <position position="70"/>
    </location>
</feature>
<dbReference type="AlphaFoldDB" id="A0A392UGI7"/>
<keyword evidence="3" id="KW-1185">Reference proteome</keyword>
<dbReference type="EMBL" id="LXQA010798399">
    <property type="protein sequence ID" value="MCI71546.1"/>
    <property type="molecule type" value="Genomic_DNA"/>
</dbReference>
<accession>A0A392UGI7</accession>
<reference evidence="2 3" key="1">
    <citation type="journal article" date="2018" name="Front. Plant Sci.">
        <title>Red Clover (Trifolium pratense) and Zigzag Clover (T. medium) - A Picture of Genomic Similarities and Differences.</title>
        <authorList>
            <person name="Dluhosova J."/>
            <person name="Istvanek J."/>
            <person name="Nedelnik J."/>
            <person name="Repkova J."/>
        </authorList>
    </citation>
    <scope>NUCLEOTIDE SEQUENCE [LARGE SCALE GENOMIC DNA]</scope>
    <source>
        <strain evidence="3">cv. 10/8</strain>
        <tissue evidence="2">Leaf</tissue>
    </source>
</reference>
<dbReference type="Proteomes" id="UP000265520">
    <property type="component" value="Unassembled WGS sequence"/>
</dbReference>
<feature type="region of interest" description="Disordered" evidence="1">
    <location>
        <begin position="20"/>
        <end position="43"/>
    </location>
</feature>